<evidence type="ECO:0000313" key="3">
    <source>
        <dbReference type="Proteomes" id="UP000093000"/>
    </source>
</evidence>
<reference evidence="2 3" key="1">
    <citation type="submission" date="2016-03" db="EMBL/GenBank/DDBJ databases">
        <title>Choanephora cucurbitarum.</title>
        <authorList>
            <person name="Min B."/>
            <person name="Park H."/>
            <person name="Park J.-H."/>
            <person name="Shin H.-D."/>
            <person name="Choi I.-G."/>
        </authorList>
    </citation>
    <scope>NUCLEOTIDE SEQUENCE [LARGE SCALE GENOMIC DNA]</scope>
    <source>
        <strain evidence="2 3">KUS-F28377</strain>
    </source>
</reference>
<feature type="region of interest" description="Disordered" evidence="1">
    <location>
        <begin position="80"/>
        <end position="123"/>
    </location>
</feature>
<dbReference type="AlphaFoldDB" id="A0A1C7NMU0"/>
<feature type="compositionally biased region" description="Low complexity" evidence="1">
    <location>
        <begin position="80"/>
        <end position="97"/>
    </location>
</feature>
<feature type="compositionally biased region" description="Polar residues" evidence="1">
    <location>
        <begin position="98"/>
        <end position="116"/>
    </location>
</feature>
<dbReference type="STRING" id="101091.A0A1C7NMU0"/>
<evidence type="ECO:0000256" key="1">
    <source>
        <dbReference type="SAM" id="MobiDB-lite"/>
    </source>
</evidence>
<sequence length="140" mass="16035">MSANQAPNHIPPLPQMIAQYQQQVEFFNNQIGLIRRNLERTDISNDEKESLRKQEQEIQSKVSMLQSIINQMVTQRVLSQQQQQQQQQQISSPSSQQTGDNMSVNSAPGSPATFNPQQQQQQQQQFAAAQLRKYIIQAIK</sequence>
<comment type="caution">
    <text evidence="2">The sequence shown here is derived from an EMBL/GenBank/DDBJ whole genome shotgun (WGS) entry which is preliminary data.</text>
</comment>
<organism evidence="2 3">
    <name type="scientific">Choanephora cucurbitarum</name>
    <dbReference type="NCBI Taxonomy" id="101091"/>
    <lineage>
        <taxon>Eukaryota</taxon>
        <taxon>Fungi</taxon>
        <taxon>Fungi incertae sedis</taxon>
        <taxon>Mucoromycota</taxon>
        <taxon>Mucoromycotina</taxon>
        <taxon>Mucoromycetes</taxon>
        <taxon>Mucorales</taxon>
        <taxon>Mucorineae</taxon>
        <taxon>Choanephoraceae</taxon>
        <taxon>Choanephoroideae</taxon>
        <taxon>Choanephora</taxon>
    </lineage>
</organism>
<protein>
    <submittedName>
        <fullName evidence="2">Uncharacterized protein</fullName>
    </submittedName>
</protein>
<dbReference type="Proteomes" id="UP000093000">
    <property type="component" value="Unassembled WGS sequence"/>
</dbReference>
<accession>A0A1C7NMU0</accession>
<gene>
    <name evidence="2" type="ORF">A0J61_02153</name>
</gene>
<evidence type="ECO:0000313" key="2">
    <source>
        <dbReference type="EMBL" id="OBZ89796.1"/>
    </source>
</evidence>
<dbReference type="EMBL" id="LUGH01000078">
    <property type="protein sequence ID" value="OBZ89796.1"/>
    <property type="molecule type" value="Genomic_DNA"/>
</dbReference>
<name>A0A1C7NMU0_9FUNG</name>
<keyword evidence="3" id="KW-1185">Reference proteome</keyword>
<dbReference type="InParanoid" id="A0A1C7NMU0"/>
<proteinExistence type="predicted"/>
<dbReference type="OrthoDB" id="2290722at2759"/>